<protein>
    <submittedName>
        <fullName evidence="1">Uncharacterized protein</fullName>
    </submittedName>
</protein>
<keyword evidence="2" id="KW-1185">Reference proteome</keyword>
<sequence>MGTAPRSSVTERKEPWRLLSSEPAVRRPYNAIWEPCDPSDNAMSSRGILAGEEWRKQCEADSLRVGKSAGVLEKGHYYEAVDQRFVVFAA</sequence>
<dbReference type="Proteomes" id="UP000256645">
    <property type="component" value="Unassembled WGS sequence"/>
</dbReference>
<gene>
    <name evidence="1" type="ORF">BP6252_11517</name>
</gene>
<comment type="caution">
    <text evidence="1">The sequence shown here is derived from an EMBL/GenBank/DDBJ whole genome shotgun (WGS) entry which is preliminary data.</text>
</comment>
<dbReference type="AlphaFoldDB" id="A0A3D8QKV8"/>
<reference evidence="1 2" key="1">
    <citation type="journal article" date="2018" name="IMA Fungus">
        <title>IMA Genome-F 9: Draft genome sequence of Annulohypoxylon stygium, Aspergillus mulundensis, Berkeleyomyces basicola (syn. Thielaviopsis basicola), Ceratocystis smalleyi, two Cercospora beticola strains, Coleophoma cylindrospora, Fusarium fracticaudum, Phialophora cf. hyalina, and Morchella septimelata.</title>
        <authorList>
            <person name="Wingfield B.D."/>
            <person name="Bills G.F."/>
            <person name="Dong Y."/>
            <person name="Huang W."/>
            <person name="Nel W.J."/>
            <person name="Swalarsk-Parry B.S."/>
            <person name="Vaghefi N."/>
            <person name="Wilken P.M."/>
            <person name="An Z."/>
            <person name="de Beer Z.W."/>
            <person name="De Vos L."/>
            <person name="Chen L."/>
            <person name="Duong T.A."/>
            <person name="Gao Y."/>
            <person name="Hammerbacher A."/>
            <person name="Kikkert J.R."/>
            <person name="Li Y."/>
            <person name="Li H."/>
            <person name="Li K."/>
            <person name="Li Q."/>
            <person name="Liu X."/>
            <person name="Ma X."/>
            <person name="Naidoo K."/>
            <person name="Pethybridge S.J."/>
            <person name="Sun J."/>
            <person name="Steenkamp E.T."/>
            <person name="van der Nest M.A."/>
            <person name="van Wyk S."/>
            <person name="Wingfield M.J."/>
            <person name="Xiong C."/>
            <person name="Yue Q."/>
            <person name="Zhang X."/>
        </authorList>
    </citation>
    <scope>NUCLEOTIDE SEQUENCE [LARGE SCALE GENOMIC DNA]</scope>
    <source>
        <strain evidence="1 2">BP6252</strain>
    </source>
</reference>
<organism evidence="1 2">
    <name type="scientific">Coleophoma cylindrospora</name>
    <dbReference type="NCBI Taxonomy" id="1849047"/>
    <lineage>
        <taxon>Eukaryota</taxon>
        <taxon>Fungi</taxon>
        <taxon>Dikarya</taxon>
        <taxon>Ascomycota</taxon>
        <taxon>Pezizomycotina</taxon>
        <taxon>Leotiomycetes</taxon>
        <taxon>Helotiales</taxon>
        <taxon>Dermateaceae</taxon>
        <taxon>Coleophoma</taxon>
    </lineage>
</organism>
<evidence type="ECO:0000313" key="1">
    <source>
        <dbReference type="EMBL" id="RDW62084.1"/>
    </source>
</evidence>
<name>A0A3D8QKV8_9HELO</name>
<proteinExistence type="predicted"/>
<accession>A0A3D8QKV8</accession>
<evidence type="ECO:0000313" key="2">
    <source>
        <dbReference type="Proteomes" id="UP000256645"/>
    </source>
</evidence>
<dbReference type="EMBL" id="PDLM01000014">
    <property type="protein sequence ID" value="RDW62084.1"/>
    <property type="molecule type" value="Genomic_DNA"/>
</dbReference>